<gene>
    <name evidence="1" type="ORF">ENS31_03625</name>
</gene>
<organism evidence="1">
    <name type="scientific">Ignavibacterium album</name>
    <dbReference type="NCBI Taxonomy" id="591197"/>
    <lineage>
        <taxon>Bacteria</taxon>
        <taxon>Pseudomonadati</taxon>
        <taxon>Ignavibacteriota</taxon>
        <taxon>Ignavibacteria</taxon>
        <taxon>Ignavibacteriales</taxon>
        <taxon>Ignavibacteriaceae</taxon>
        <taxon>Ignavibacterium</taxon>
    </lineage>
</organism>
<dbReference type="EMBL" id="DSUJ01000008">
    <property type="protein sequence ID" value="HFI90607.1"/>
    <property type="molecule type" value="Genomic_DNA"/>
</dbReference>
<protein>
    <submittedName>
        <fullName evidence="1">Uncharacterized protein</fullName>
    </submittedName>
</protein>
<dbReference type="AlphaFoldDB" id="A0A7V2ZII4"/>
<reference evidence="1" key="1">
    <citation type="journal article" date="2020" name="mSystems">
        <title>Genome- and Community-Level Interaction Insights into Carbon Utilization and Element Cycling Functions of Hydrothermarchaeota in Hydrothermal Sediment.</title>
        <authorList>
            <person name="Zhou Z."/>
            <person name="Liu Y."/>
            <person name="Xu W."/>
            <person name="Pan J."/>
            <person name="Luo Z.H."/>
            <person name="Li M."/>
        </authorList>
    </citation>
    <scope>NUCLEOTIDE SEQUENCE [LARGE SCALE GENOMIC DNA]</scope>
    <source>
        <strain evidence="1">SpSt-479</strain>
    </source>
</reference>
<comment type="caution">
    <text evidence="1">The sequence shown here is derived from an EMBL/GenBank/DDBJ whole genome shotgun (WGS) entry which is preliminary data.</text>
</comment>
<accession>A0A7V2ZII4</accession>
<name>A0A7V2ZII4_9BACT</name>
<sequence length="176" mass="20584">MKKLIIFYLFFIVSQIFPQTQQEIFETKRAEFKQQFLSAKNDIKRSSVFNNAANWSENFKNNLFDLNEYWYGKIIDIRTDQGGTKAAVEIRSSRYGIQVDYETDNELFTVYDELIIKKGSKLYSQLADLEIGQYVKFKFNFIDGGNRGVFEKSITEEGSITEPEFVVKFISIEPIE</sequence>
<evidence type="ECO:0000313" key="1">
    <source>
        <dbReference type="EMBL" id="HFI90607.1"/>
    </source>
</evidence>
<proteinExistence type="predicted"/>